<sequence length="119" mass="12113">MVKETIDAVVAHLENLVNTKTVIGEPITVGNTTLIPVVSASFGFGGGGGQGNEPEGSGGTGSGGGGGAKLVPAALVIIRDDEVKVFSLSQKGALEKLAELVPELASKISQFRKPQEQKD</sequence>
<dbReference type="PIRSF" id="PIRSF021377">
    <property type="entry name" value="YtfJ"/>
    <property type="match status" value="1"/>
</dbReference>
<dbReference type="PANTHER" id="PTHR39162:SF1">
    <property type="entry name" value="SPORULATION PROTEIN YTFJ"/>
    <property type="match status" value="1"/>
</dbReference>
<dbReference type="RefSeq" id="WP_100666768.1">
    <property type="nucleotide sequence ID" value="NZ_CP024955.1"/>
</dbReference>
<evidence type="ECO:0000256" key="1">
    <source>
        <dbReference type="SAM" id="MobiDB-lite"/>
    </source>
</evidence>
<reference evidence="3" key="1">
    <citation type="submission" date="2017-11" db="EMBL/GenBank/DDBJ databases">
        <title>Complete Genome Sequence of Kyrpidia sp. Strain EA-1, a thermophilic, hydrogen-oxidizing Bacterium, isolated from the Azores.</title>
        <authorList>
            <person name="Reiner J.E."/>
            <person name="Lapp C.J."/>
            <person name="Bunk B."/>
            <person name="Gescher J."/>
        </authorList>
    </citation>
    <scope>NUCLEOTIDE SEQUENCE [LARGE SCALE GENOMIC DNA]</scope>
    <source>
        <strain evidence="3">EA-1</strain>
    </source>
</reference>
<dbReference type="AlphaFoldDB" id="A0A2K8N645"/>
<dbReference type="Proteomes" id="UP000231932">
    <property type="component" value="Chromosome"/>
</dbReference>
<dbReference type="Pfam" id="PF09579">
    <property type="entry name" value="Spore_YtfJ"/>
    <property type="match status" value="1"/>
</dbReference>
<feature type="region of interest" description="Disordered" evidence="1">
    <location>
        <begin position="45"/>
        <end position="65"/>
    </location>
</feature>
<organism evidence="2 3">
    <name type="scientific">Kyrpidia spormannii</name>
    <dbReference type="NCBI Taxonomy" id="2055160"/>
    <lineage>
        <taxon>Bacteria</taxon>
        <taxon>Bacillati</taxon>
        <taxon>Bacillota</taxon>
        <taxon>Bacilli</taxon>
        <taxon>Bacillales</taxon>
        <taxon>Alicyclobacillaceae</taxon>
        <taxon>Kyrpidia</taxon>
    </lineage>
</organism>
<accession>A0A2K8N645</accession>
<dbReference type="KEGG" id="kyr:CVV65_02270"/>
<protein>
    <submittedName>
        <fullName evidence="2">Sporulation protein</fullName>
    </submittedName>
</protein>
<dbReference type="InterPro" id="IPR014229">
    <property type="entry name" value="Spore_YtfJ"/>
</dbReference>
<dbReference type="PANTHER" id="PTHR39162">
    <property type="entry name" value="GLL3345 PROTEIN"/>
    <property type="match status" value="1"/>
</dbReference>
<gene>
    <name evidence="2" type="ORF">CVV65_02270</name>
</gene>
<dbReference type="OrthoDB" id="1711150at2"/>
<proteinExistence type="predicted"/>
<dbReference type="EMBL" id="CP024955">
    <property type="protein sequence ID" value="ATY83932.1"/>
    <property type="molecule type" value="Genomic_DNA"/>
</dbReference>
<name>A0A2K8N645_9BACL</name>
<evidence type="ECO:0000313" key="2">
    <source>
        <dbReference type="EMBL" id="ATY83932.1"/>
    </source>
</evidence>
<keyword evidence="3" id="KW-1185">Reference proteome</keyword>
<evidence type="ECO:0000313" key="3">
    <source>
        <dbReference type="Proteomes" id="UP000231932"/>
    </source>
</evidence>